<dbReference type="AlphaFoldDB" id="A0A0C3A8U5"/>
<proteinExistence type="predicted"/>
<dbReference type="OrthoDB" id="2747778at2759"/>
<dbReference type="Pfam" id="PF17667">
    <property type="entry name" value="Pkinase_fungal"/>
    <property type="match status" value="1"/>
</dbReference>
<dbReference type="Proteomes" id="UP000053989">
    <property type="component" value="Unassembled WGS sequence"/>
</dbReference>
<feature type="domain" description="Protein kinase" evidence="1">
    <location>
        <begin position="1"/>
        <end position="88"/>
    </location>
</feature>
<accession>A0A0C3A8U5</accession>
<dbReference type="InterPro" id="IPR000719">
    <property type="entry name" value="Prot_kinase_dom"/>
</dbReference>
<dbReference type="GO" id="GO:0005524">
    <property type="term" value="F:ATP binding"/>
    <property type="evidence" value="ECO:0007669"/>
    <property type="project" value="InterPro"/>
</dbReference>
<reference evidence="2 3" key="1">
    <citation type="submission" date="2014-04" db="EMBL/GenBank/DDBJ databases">
        <authorList>
            <consortium name="DOE Joint Genome Institute"/>
            <person name="Kuo A."/>
            <person name="Kohler A."/>
            <person name="Nagy L.G."/>
            <person name="Floudas D."/>
            <person name="Copeland A."/>
            <person name="Barry K.W."/>
            <person name="Cichocki N."/>
            <person name="Veneault-Fourrey C."/>
            <person name="LaButti K."/>
            <person name="Lindquist E.A."/>
            <person name="Lipzen A."/>
            <person name="Lundell T."/>
            <person name="Morin E."/>
            <person name="Murat C."/>
            <person name="Sun H."/>
            <person name="Tunlid A."/>
            <person name="Henrissat B."/>
            <person name="Grigoriev I.V."/>
            <person name="Hibbett D.S."/>
            <person name="Martin F."/>
            <person name="Nordberg H.P."/>
            <person name="Cantor M.N."/>
            <person name="Hua S.X."/>
        </authorList>
    </citation>
    <scope>NUCLEOTIDE SEQUENCE [LARGE SCALE GENOMIC DNA]</scope>
    <source>
        <strain evidence="2 3">Foug A</strain>
    </source>
</reference>
<evidence type="ECO:0000313" key="2">
    <source>
        <dbReference type="EMBL" id="KIM61292.1"/>
    </source>
</evidence>
<reference evidence="3" key="2">
    <citation type="submission" date="2015-01" db="EMBL/GenBank/DDBJ databases">
        <title>Evolutionary Origins and Diversification of the Mycorrhizal Mutualists.</title>
        <authorList>
            <consortium name="DOE Joint Genome Institute"/>
            <consortium name="Mycorrhizal Genomics Consortium"/>
            <person name="Kohler A."/>
            <person name="Kuo A."/>
            <person name="Nagy L.G."/>
            <person name="Floudas D."/>
            <person name="Copeland A."/>
            <person name="Barry K.W."/>
            <person name="Cichocki N."/>
            <person name="Veneault-Fourrey C."/>
            <person name="LaButti K."/>
            <person name="Lindquist E.A."/>
            <person name="Lipzen A."/>
            <person name="Lundell T."/>
            <person name="Morin E."/>
            <person name="Murat C."/>
            <person name="Riley R."/>
            <person name="Ohm R."/>
            <person name="Sun H."/>
            <person name="Tunlid A."/>
            <person name="Henrissat B."/>
            <person name="Grigoriev I.V."/>
            <person name="Hibbett D.S."/>
            <person name="Martin F."/>
        </authorList>
    </citation>
    <scope>NUCLEOTIDE SEQUENCE [LARGE SCALE GENOMIC DNA]</scope>
    <source>
        <strain evidence="3">Foug A</strain>
    </source>
</reference>
<dbReference type="STRING" id="1036808.A0A0C3A8U5"/>
<dbReference type="SUPFAM" id="SSF56112">
    <property type="entry name" value="Protein kinase-like (PK-like)"/>
    <property type="match status" value="1"/>
</dbReference>
<gene>
    <name evidence="2" type="ORF">SCLCIDRAFT_52695</name>
</gene>
<dbReference type="HOGENOM" id="CLU_138921_1_0_1"/>
<dbReference type="PROSITE" id="PS50011">
    <property type="entry name" value="PROTEIN_KINASE_DOM"/>
    <property type="match status" value="1"/>
</dbReference>
<protein>
    <recommendedName>
        <fullName evidence="1">Protein kinase domain-containing protein</fullName>
    </recommendedName>
</protein>
<dbReference type="InterPro" id="IPR040976">
    <property type="entry name" value="Pkinase_fungal"/>
</dbReference>
<evidence type="ECO:0000259" key="1">
    <source>
        <dbReference type="PROSITE" id="PS50011"/>
    </source>
</evidence>
<name>A0A0C3A8U5_9AGAM</name>
<keyword evidence="3" id="KW-1185">Reference proteome</keyword>
<dbReference type="InParanoid" id="A0A0C3A8U5"/>
<dbReference type="PANTHER" id="PTHR38248:SF2">
    <property type="entry name" value="FUNK1 11"/>
    <property type="match status" value="1"/>
</dbReference>
<feature type="non-terminal residue" evidence="2">
    <location>
        <position position="88"/>
    </location>
</feature>
<evidence type="ECO:0000313" key="3">
    <source>
        <dbReference type="Proteomes" id="UP000053989"/>
    </source>
</evidence>
<dbReference type="PANTHER" id="PTHR38248">
    <property type="entry name" value="FUNK1 6"/>
    <property type="match status" value="1"/>
</dbReference>
<organism evidence="2 3">
    <name type="scientific">Scleroderma citrinum Foug A</name>
    <dbReference type="NCBI Taxonomy" id="1036808"/>
    <lineage>
        <taxon>Eukaryota</taxon>
        <taxon>Fungi</taxon>
        <taxon>Dikarya</taxon>
        <taxon>Basidiomycota</taxon>
        <taxon>Agaricomycotina</taxon>
        <taxon>Agaricomycetes</taxon>
        <taxon>Agaricomycetidae</taxon>
        <taxon>Boletales</taxon>
        <taxon>Sclerodermatineae</taxon>
        <taxon>Sclerodermataceae</taxon>
        <taxon>Scleroderma</taxon>
    </lineage>
</organism>
<dbReference type="Gene3D" id="1.10.510.10">
    <property type="entry name" value="Transferase(Phosphotransferase) domain 1"/>
    <property type="match status" value="1"/>
</dbReference>
<feature type="non-terminal residue" evidence="2">
    <location>
        <position position="1"/>
    </location>
</feature>
<dbReference type="EMBL" id="KN822054">
    <property type="protein sequence ID" value="KIM61292.1"/>
    <property type="molecule type" value="Genomic_DNA"/>
</dbReference>
<dbReference type="InterPro" id="IPR011009">
    <property type="entry name" value="Kinase-like_dom_sf"/>
</dbReference>
<dbReference type="GO" id="GO:0004672">
    <property type="term" value="F:protein kinase activity"/>
    <property type="evidence" value="ECO:0007669"/>
    <property type="project" value="InterPro"/>
</dbReference>
<sequence length="88" mass="10261">SANILHHDISFGNIIIFLDEEGNFKNSLLINWDLCKDIRKMGARQCDQMGTWQFMSAALLRDVNKQHTISNDLESLLHVLMWMTLHYV</sequence>